<comment type="caution">
    <text evidence="1">The sequence shown here is derived from an EMBL/GenBank/DDBJ whole genome shotgun (WGS) entry which is preliminary data.</text>
</comment>
<dbReference type="InterPro" id="IPR008004">
    <property type="entry name" value="OCTOPUS-like"/>
</dbReference>
<evidence type="ECO:0000313" key="1">
    <source>
        <dbReference type="EMBL" id="KAG6475016.1"/>
    </source>
</evidence>
<proteinExistence type="predicted"/>
<evidence type="ECO:0000313" key="2">
    <source>
        <dbReference type="Proteomes" id="UP000734854"/>
    </source>
</evidence>
<reference evidence="1 2" key="1">
    <citation type="submission" date="2020-08" db="EMBL/GenBank/DDBJ databases">
        <title>Plant Genome Project.</title>
        <authorList>
            <person name="Zhang R.-G."/>
        </authorList>
    </citation>
    <scope>NUCLEOTIDE SEQUENCE [LARGE SCALE GENOMIC DNA]</scope>
    <source>
        <tissue evidence="1">Rhizome</tissue>
    </source>
</reference>
<dbReference type="Pfam" id="PF05340">
    <property type="entry name" value="DUF740"/>
    <property type="match status" value="2"/>
</dbReference>
<sequence>MSTVFPSWGFGHCPDWGGFRLRFLLGFPLHYFGVKCFVKMNLENDNLSRCVRHPAQLFIGFCPTCLVERLSNVGTAEQSVEEPRDTQSEIVEIPGVVPDVKSKTSEIRTRKTLQYLFQLGDDLDVDGTIRRVPDKTLPSTSNACEFEICTDDGNCSKDANVKISSCGGTKMMENDANSYEGITISAYIAKEISDSEKRKQKNGGVTLWLKLISAKKGFSWRTRSISKKEEMPDGKTSCVSEDNQSESNLNLRQSCDWMLCHNSSRNSWDPPRHSWDGSMVSRALACSFSCREERDHDLTRIKRDMHGETTGKCNQTIGGIGRCKVTTNVATADEKSISSDGIIQTLSVERLYEASQPGDDVSRIRGKKSRRLSKVWDWNIGNSFRDLVKKRDHILERSASETWYGRKSTNVESMENSGVLQNSGSGGSFRVNHSICRSMNAANADMKSERRMKNEFKLGRSRSVHYSSPGNLDYGLLRFYLTPLRSSRRSTSKVRRKNTHYFGRGIFGLS</sequence>
<gene>
    <name evidence="1" type="ORF">ZIOFF_064233</name>
</gene>
<keyword evidence="2" id="KW-1185">Reference proteome</keyword>
<accession>A0A8J5CYM1</accession>
<protein>
    <submittedName>
        <fullName evidence="1">Uncharacterized protein</fullName>
    </submittedName>
</protein>
<dbReference type="PANTHER" id="PTHR31659:SF25">
    <property type="entry name" value="OS03G0148400 PROTEIN"/>
    <property type="match status" value="1"/>
</dbReference>
<dbReference type="EMBL" id="JACMSC010000018">
    <property type="protein sequence ID" value="KAG6475016.1"/>
    <property type="molecule type" value="Genomic_DNA"/>
</dbReference>
<dbReference type="Proteomes" id="UP000734854">
    <property type="component" value="Unassembled WGS sequence"/>
</dbReference>
<dbReference type="PANTHER" id="PTHR31659">
    <property type="entry name" value="PROTEIN: UPF0503-LIKE PROTEIN, PUTATIVE (DUF740)-RELATED"/>
    <property type="match status" value="1"/>
</dbReference>
<dbReference type="AlphaFoldDB" id="A0A8J5CYM1"/>
<name>A0A8J5CYM1_ZINOF</name>
<organism evidence="1 2">
    <name type="scientific">Zingiber officinale</name>
    <name type="common">Ginger</name>
    <name type="synonym">Amomum zingiber</name>
    <dbReference type="NCBI Taxonomy" id="94328"/>
    <lineage>
        <taxon>Eukaryota</taxon>
        <taxon>Viridiplantae</taxon>
        <taxon>Streptophyta</taxon>
        <taxon>Embryophyta</taxon>
        <taxon>Tracheophyta</taxon>
        <taxon>Spermatophyta</taxon>
        <taxon>Magnoliopsida</taxon>
        <taxon>Liliopsida</taxon>
        <taxon>Zingiberales</taxon>
        <taxon>Zingiberaceae</taxon>
        <taxon>Zingiber</taxon>
    </lineage>
</organism>